<dbReference type="InterPro" id="IPR036869">
    <property type="entry name" value="J_dom_sf"/>
</dbReference>
<accession>A0A8T2UX39</accession>
<gene>
    <name evidence="1" type="ORF">KP509_04G077400</name>
</gene>
<reference evidence="1" key="1">
    <citation type="submission" date="2021-08" db="EMBL/GenBank/DDBJ databases">
        <title>WGS assembly of Ceratopteris richardii.</title>
        <authorList>
            <person name="Marchant D.B."/>
            <person name="Chen G."/>
            <person name="Jenkins J."/>
            <person name="Shu S."/>
            <person name="Leebens-Mack J."/>
            <person name="Grimwood J."/>
            <person name="Schmutz J."/>
            <person name="Soltis P."/>
            <person name="Soltis D."/>
            <person name="Chen Z.-H."/>
        </authorList>
    </citation>
    <scope>NUCLEOTIDE SEQUENCE</scope>
    <source>
        <strain evidence="1">Whitten #5841</strain>
        <tissue evidence="1">Leaf</tissue>
    </source>
</reference>
<protein>
    <recommendedName>
        <fullName evidence="3">J domain-containing protein</fullName>
    </recommendedName>
</protein>
<proteinExistence type="predicted"/>
<name>A0A8T2UX39_CERRI</name>
<keyword evidence="2" id="KW-1185">Reference proteome</keyword>
<evidence type="ECO:0000313" key="2">
    <source>
        <dbReference type="Proteomes" id="UP000825935"/>
    </source>
</evidence>
<organism evidence="1 2">
    <name type="scientific">Ceratopteris richardii</name>
    <name type="common">Triangle waterfern</name>
    <dbReference type="NCBI Taxonomy" id="49495"/>
    <lineage>
        <taxon>Eukaryota</taxon>
        <taxon>Viridiplantae</taxon>
        <taxon>Streptophyta</taxon>
        <taxon>Embryophyta</taxon>
        <taxon>Tracheophyta</taxon>
        <taxon>Polypodiopsida</taxon>
        <taxon>Polypodiidae</taxon>
        <taxon>Polypodiales</taxon>
        <taxon>Pteridineae</taxon>
        <taxon>Pteridaceae</taxon>
        <taxon>Parkerioideae</taxon>
        <taxon>Ceratopteris</taxon>
    </lineage>
</organism>
<dbReference type="AlphaFoldDB" id="A0A8T2UX39"/>
<comment type="caution">
    <text evidence="1">The sequence shown here is derived from an EMBL/GenBank/DDBJ whole genome shotgun (WGS) entry which is preliminary data.</text>
</comment>
<dbReference type="SUPFAM" id="SSF46565">
    <property type="entry name" value="Chaperone J-domain"/>
    <property type="match status" value="1"/>
</dbReference>
<dbReference type="OrthoDB" id="2013461at2759"/>
<sequence>MGSTSNPSSSRSRSVILRERGNVIYGQALERGLCAPIQRSRLLKALESYKEALAASLTAGERASCEKNIGMLQWTFCQFELNQLLVQAQDHGDGMVHVKREDLSRCKLHVSNAVDAISKAVKDGLESKPPAWLDGLKNLLKDMLGWASEQTSVLSLPHSPLLQYITCAFEDADIPVKLKLLAYTTYVDALFKGSLCKRLGDGNTDHVACLSLLHDCKMYLTRASSHFIIDPDEERKSLQGQIQDLECSVNVHICISEAMKSVALGDACLSKALTDEEDIDMEKIKDALDYYRQGSLATRELDMESEAVAMSRIGKVYSGVLSLPEKAHKYHYQAVRLALTVMSPSIERSDWYKYSLMKVKAHQEAVAANERNQHERNRASAMERLKEKVSALKKAEERGAEALLKHVYEQHPHPDLQRNVVPRVTSRSEIKASLKKAILHYHPDSNVAHGEDWKVLCEEITKCLNCQYGNYKAD</sequence>
<dbReference type="Proteomes" id="UP000825935">
    <property type="component" value="Chromosome 4"/>
</dbReference>
<evidence type="ECO:0008006" key="3">
    <source>
        <dbReference type="Google" id="ProtNLM"/>
    </source>
</evidence>
<dbReference type="EMBL" id="CM035409">
    <property type="protein sequence ID" value="KAH7439812.1"/>
    <property type="molecule type" value="Genomic_DNA"/>
</dbReference>
<dbReference type="Gene3D" id="1.10.287.110">
    <property type="entry name" value="DnaJ domain"/>
    <property type="match status" value="1"/>
</dbReference>
<evidence type="ECO:0000313" key="1">
    <source>
        <dbReference type="EMBL" id="KAH7439812.1"/>
    </source>
</evidence>